<dbReference type="AlphaFoldDB" id="A0A853AMH5"/>
<accession>A0A853AMH5</accession>
<comment type="caution">
    <text evidence="2">The sequence shown here is derived from an EMBL/GenBank/DDBJ whole genome shotgun (WGS) entry which is preliminary data.</text>
</comment>
<dbReference type="Proteomes" id="UP000587002">
    <property type="component" value="Unassembled WGS sequence"/>
</dbReference>
<feature type="compositionally biased region" description="Low complexity" evidence="1">
    <location>
        <begin position="39"/>
        <end position="56"/>
    </location>
</feature>
<evidence type="ECO:0000256" key="1">
    <source>
        <dbReference type="SAM" id="MobiDB-lite"/>
    </source>
</evidence>
<gene>
    <name evidence="2" type="ORF">HNR68_002909</name>
</gene>
<sequence>MPSNIQPPSPSAWSMSTPAWQAVASSAVDSVSAYCSVKVSGRGSSTSTSPRNSSSPGIARPWTSS</sequence>
<organism evidence="2 3">
    <name type="scientific">Saccharopolyspora hordei</name>
    <dbReference type="NCBI Taxonomy" id="1838"/>
    <lineage>
        <taxon>Bacteria</taxon>
        <taxon>Bacillati</taxon>
        <taxon>Actinomycetota</taxon>
        <taxon>Actinomycetes</taxon>
        <taxon>Pseudonocardiales</taxon>
        <taxon>Pseudonocardiaceae</taxon>
        <taxon>Saccharopolyspora</taxon>
    </lineage>
</organism>
<feature type="region of interest" description="Disordered" evidence="1">
    <location>
        <begin position="39"/>
        <end position="65"/>
    </location>
</feature>
<keyword evidence="3" id="KW-1185">Reference proteome</keyword>
<evidence type="ECO:0000313" key="3">
    <source>
        <dbReference type="Proteomes" id="UP000587002"/>
    </source>
</evidence>
<name>A0A853AMH5_9PSEU</name>
<proteinExistence type="predicted"/>
<reference evidence="2 3" key="1">
    <citation type="submission" date="2020-07" db="EMBL/GenBank/DDBJ databases">
        <title>Sequencing the genomes of 1000 actinobacteria strains.</title>
        <authorList>
            <person name="Klenk H.-P."/>
        </authorList>
    </citation>
    <scope>NUCLEOTIDE SEQUENCE [LARGE SCALE GENOMIC DNA]</scope>
    <source>
        <strain evidence="2 3">DSM 44065</strain>
    </source>
</reference>
<evidence type="ECO:0000313" key="2">
    <source>
        <dbReference type="EMBL" id="NYI84279.1"/>
    </source>
</evidence>
<dbReference type="EMBL" id="JACCFJ010000001">
    <property type="protein sequence ID" value="NYI84279.1"/>
    <property type="molecule type" value="Genomic_DNA"/>
</dbReference>
<dbReference type="RefSeq" id="WP_246330453.1">
    <property type="nucleotide sequence ID" value="NZ_BAABFH010000001.1"/>
</dbReference>
<protein>
    <submittedName>
        <fullName evidence="2">Uncharacterized protein</fullName>
    </submittedName>
</protein>